<protein>
    <recommendedName>
        <fullName evidence="2">Ig-like domain-containing protein</fullName>
    </recommendedName>
</protein>
<dbReference type="EMBL" id="AMQM01003879">
    <property type="status" value="NOT_ANNOTATED_CDS"/>
    <property type="molecule type" value="Genomic_DNA"/>
</dbReference>
<dbReference type="CTD" id="20203667"/>
<reference evidence="4" key="3">
    <citation type="submission" date="2015-06" db="UniProtKB">
        <authorList>
            <consortium name="EnsemblMetazoa"/>
        </authorList>
    </citation>
    <scope>IDENTIFICATION</scope>
</reference>
<gene>
    <name evidence="4" type="primary">20203667</name>
    <name evidence="3" type="ORF">HELRODRAFT_171469</name>
</gene>
<dbReference type="RefSeq" id="XP_009016429.1">
    <property type="nucleotide sequence ID" value="XM_009018181.1"/>
</dbReference>
<evidence type="ECO:0000313" key="5">
    <source>
        <dbReference type="Proteomes" id="UP000015101"/>
    </source>
</evidence>
<dbReference type="GeneID" id="20203667"/>
<dbReference type="PROSITE" id="PS50835">
    <property type="entry name" value="IG_LIKE"/>
    <property type="match status" value="1"/>
</dbReference>
<dbReference type="InterPro" id="IPR013783">
    <property type="entry name" value="Ig-like_fold"/>
</dbReference>
<dbReference type="SUPFAM" id="SSF48726">
    <property type="entry name" value="Immunoglobulin"/>
    <property type="match status" value="1"/>
</dbReference>
<dbReference type="EMBL" id="KB096325">
    <property type="protein sequence ID" value="ESO05796.1"/>
    <property type="molecule type" value="Genomic_DNA"/>
</dbReference>
<dbReference type="InParanoid" id="T1F4B8"/>
<feature type="region of interest" description="Disordered" evidence="1">
    <location>
        <begin position="1"/>
        <end position="21"/>
    </location>
</feature>
<keyword evidence="5" id="KW-1185">Reference proteome</keyword>
<feature type="domain" description="Ig-like" evidence="2">
    <location>
        <begin position="506"/>
        <end position="566"/>
    </location>
</feature>
<sequence length="566" mass="65280">MTLIGRASHVQRFSSADRETRDFSAPAIGQIKISRQSVDNDRPNVHYLENLPKARHSSTETLRSSRPFRSLSVDRHVVHQPYDNFSINVGHSHFPRRTAENLNYDNVTFDMNRQHFSRLSSENLVHPKVNVKYKYIPKPSDDDLDDGYVATRLKNVSRPVVDMNNVKFAPSSNMKYIPLNNEYAPEYLGEIPEGLYSNDKFHTYKTNLKLFDGHVSPRHSPTKQSYYRQSPSPLKYDVESRSKIPRSTYPQHVPRFTHYRSSKNIFDEDSISDDTNMFFEPYKPKTLTKSYVAYDSVIPITPKPEMYSPFYSEVLPSRSYSHPHVTNFSSKILTNANRPKFEYKPSTIKEIVPKSTVLLAAVPHESNDMDIEDKIKEIKRKALGSKFSKGLPTGDYSNVHDFGDLNGPHLPYFHKKSEYKLLPEKYDLPRETLTTLPDYENIDYVEPFARLPLSDYEQKHITKEAHNKDLLMEAQKIFGPRHEQQDSVGKISDIYPPPPKTSFKKPPTREASLEFTSPLKPKKVKINENVRLSCAVSAVPEPNVSWFCNDKQIKISPRIQTSVKCF</sequence>
<name>T1F4B8_HELRO</name>
<dbReference type="KEGG" id="hro:HELRODRAFT_171469"/>
<reference evidence="5" key="1">
    <citation type="submission" date="2012-12" db="EMBL/GenBank/DDBJ databases">
        <authorList>
            <person name="Hellsten U."/>
            <person name="Grimwood J."/>
            <person name="Chapman J.A."/>
            <person name="Shapiro H."/>
            <person name="Aerts A."/>
            <person name="Otillar R.P."/>
            <person name="Terry A.Y."/>
            <person name="Boore J.L."/>
            <person name="Simakov O."/>
            <person name="Marletaz F."/>
            <person name="Cho S.-J."/>
            <person name="Edsinger-Gonzales E."/>
            <person name="Havlak P."/>
            <person name="Kuo D.-H."/>
            <person name="Larsson T."/>
            <person name="Lv J."/>
            <person name="Arendt D."/>
            <person name="Savage R."/>
            <person name="Osoegawa K."/>
            <person name="de Jong P."/>
            <person name="Lindberg D.R."/>
            <person name="Seaver E.C."/>
            <person name="Weisblat D.A."/>
            <person name="Putnam N.H."/>
            <person name="Grigoriev I.V."/>
            <person name="Rokhsar D.S."/>
        </authorList>
    </citation>
    <scope>NUCLEOTIDE SEQUENCE</scope>
</reference>
<evidence type="ECO:0000259" key="2">
    <source>
        <dbReference type="PROSITE" id="PS50835"/>
    </source>
</evidence>
<dbReference type="Pfam" id="PF07679">
    <property type="entry name" value="I-set"/>
    <property type="match status" value="1"/>
</dbReference>
<dbReference type="Gene3D" id="2.60.40.10">
    <property type="entry name" value="Immunoglobulins"/>
    <property type="match status" value="1"/>
</dbReference>
<dbReference type="Proteomes" id="UP000015101">
    <property type="component" value="Unassembled WGS sequence"/>
</dbReference>
<evidence type="ECO:0000256" key="1">
    <source>
        <dbReference type="SAM" id="MobiDB-lite"/>
    </source>
</evidence>
<evidence type="ECO:0000313" key="3">
    <source>
        <dbReference type="EMBL" id="ESO05796.1"/>
    </source>
</evidence>
<dbReference type="AlphaFoldDB" id="T1F4B8"/>
<proteinExistence type="predicted"/>
<dbReference type="EnsemblMetazoa" id="HelroT171469">
    <property type="protein sequence ID" value="HelroP171469"/>
    <property type="gene ID" value="HelroG171469"/>
</dbReference>
<dbReference type="InterPro" id="IPR036179">
    <property type="entry name" value="Ig-like_dom_sf"/>
</dbReference>
<dbReference type="InterPro" id="IPR007110">
    <property type="entry name" value="Ig-like_dom"/>
</dbReference>
<evidence type="ECO:0000313" key="4">
    <source>
        <dbReference type="EnsemblMetazoa" id="HelroP171469"/>
    </source>
</evidence>
<feature type="region of interest" description="Disordered" evidence="1">
    <location>
        <begin position="488"/>
        <end position="514"/>
    </location>
</feature>
<accession>T1F4B8</accession>
<organism evidence="4 5">
    <name type="scientific">Helobdella robusta</name>
    <name type="common">Californian leech</name>
    <dbReference type="NCBI Taxonomy" id="6412"/>
    <lineage>
        <taxon>Eukaryota</taxon>
        <taxon>Metazoa</taxon>
        <taxon>Spiralia</taxon>
        <taxon>Lophotrochozoa</taxon>
        <taxon>Annelida</taxon>
        <taxon>Clitellata</taxon>
        <taxon>Hirudinea</taxon>
        <taxon>Rhynchobdellida</taxon>
        <taxon>Glossiphoniidae</taxon>
        <taxon>Helobdella</taxon>
    </lineage>
</organism>
<reference evidence="3 5" key="2">
    <citation type="journal article" date="2013" name="Nature">
        <title>Insights into bilaterian evolution from three spiralian genomes.</title>
        <authorList>
            <person name="Simakov O."/>
            <person name="Marletaz F."/>
            <person name="Cho S.J."/>
            <person name="Edsinger-Gonzales E."/>
            <person name="Havlak P."/>
            <person name="Hellsten U."/>
            <person name="Kuo D.H."/>
            <person name="Larsson T."/>
            <person name="Lv J."/>
            <person name="Arendt D."/>
            <person name="Savage R."/>
            <person name="Osoegawa K."/>
            <person name="de Jong P."/>
            <person name="Grimwood J."/>
            <person name="Chapman J.A."/>
            <person name="Shapiro H."/>
            <person name="Aerts A."/>
            <person name="Otillar R.P."/>
            <person name="Terry A.Y."/>
            <person name="Boore J.L."/>
            <person name="Grigoriev I.V."/>
            <person name="Lindberg D.R."/>
            <person name="Seaver E.C."/>
            <person name="Weisblat D.A."/>
            <person name="Putnam N.H."/>
            <person name="Rokhsar D.S."/>
        </authorList>
    </citation>
    <scope>NUCLEOTIDE SEQUENCE</scope>
</reference>
<dbReference type="HOGENOM" id="CLU_481701_0_0_1"/>
<dbReference type="InterPro" id="IPR013098">
    <property type="entry name" value="Ig_I-set"/>
</dbReference>